<dbReference type="Proteomes" id="UP001163105">
    <property type="component" value="Unassembled WGS sequence"/>
</dbReference>
<accession>A0AB34G2N3</accession>
<protein>
    <submittedName>
        <fullName evidence="1">GPR1</fullName>
    </submittedName>
</protein>
<comment type="caution">
    <text evidence="1">The sequence shown here is derived from an EMBL/GenBank/DDBJ whole genome shotgun (WGS) entry which is preliminary data.</text>
</comment>
<proteinExistence type="predicted"/>
<name>A0AB34G2N3_9HYPO</name>
<gene>
    <name evidence="1" type="ORF">O9K51_03349</name>
</gene>
<dbReference type="EMBL" id="JAQHRD010000002">
    <property type="protein sequence ID" value="KAJ6444947.1"/>
    <property type="molecule type" value="Genomic_DNA"/>
</dbReference>
<reference evidence="1" key="1">
    <citation type="submission" date="2023-01" db="EMBL/GenBank/DDBJ databases">
        <title>The growth and conidiation of Purpureocillium lavendulum are regulated by nitrogen source and histone H3K14 acetylation.</title>
        <authorList>
            <person name="Tang P."/>
            <person name="Han J."/>
            <person name="Zhang C."/>
            <person name="Tang P."/>
            <person name="Qi F."/>
            <person name="Zhang K."/>
            <person name="Liang L."/>
        </authorList>
    </citation>
    <scope>NUCLEOTIDE SEQUENCE</scope>
    <source>
        <strain evidence="1">YMF1.00683</strain>
    </source>
</reference>
<organism evidence="1 2">
    <name type="scientific">Purpureocillium lavendulum</name>
    <dbReference type="NCBI Taxonomy" id="1247861"/>
    <lineage>
        <taxon>Eukaryota</taxon>
        <taxon>Fungi</taxon>
        <taxon>Dikarya</taxon>
        <taxon>Ascomycota</taxon>
        <taxon>Pezizomycotina</taxon>
        <taxon>Sordariomycetes</taxon>
        <taxon>Hypocreomycetidae</taxon>
        <taxon>Hypocreales</taxon>
        <taxon>Ophiocordycipitaceae</taxon>
        <taxon>Purpureocillium</taxon>
    </lineage>
</organism>
<sequence>MSGVITSFGVKCANAALFYVCENKPSRFIGCCNVDPCATVDGGCPADQLDATIFTPANHAQIPPRECFDENNRSVACGGNSASLHDGRFGDDKAVDFIYIGNFGLACLKRVANIGETPGRD</sequence>
<evidence type="ECO:0000313" key="1">
    <source>
        <dbReference type="EMBL" id="KAJ6444947.1"/>
    </source>
</evidence>
<evidence type="ECO:0000313" key="2">
    <source>
        <dbReference type="Proteomes" id="UP001163105"/>
    </source>
</evidence>
<dbReference type="AlphaFoldDB" id="A0AB34G2N3"/>
<keyword evidence="2" id="KW-1185">Reference proteome</keyword>